<feature type="transmembrane region" description="Helical" evidence="10">
    <location>
        <begin position="35"/>
        <end position="54"/>
    </location>
</feature>
<comment type="subcellular location">
    <subcellularLocation>
        <location evidence="1 10">Cell membrane</location>
        <topology evidence="1 10">Multi-pass membrane protein</topology>
    </subcellularLocation>
</comment>
<name>A0A7G9S7M4_9MICO</name>
<feature type="transmembrane region" description="Helical" evidence="10">
    <location>
        <begin position="60"/>
        <end position="80"/>
    </location>
</feature>
<keyword evidence="6 10" id="KW-0407">Ion channel</keyword>
<comment type="activity regulation">
    <text evidence="10">Na(+) is not transported, but it plays an essential structural role and its presence is essential for fluoride channel function.</text>
</comment>
<comment type="similarity">
    <text evidence="7 10">Belongs to the fluoride channel Fluc/FEX (TC 1.A.43) family.</text>
</comment>
<evidence type="ECO:0000256" key="4">
    <source>
        <dbReference type="ARBA" id="ARBA00022989"/>
    </source>
</evidence>
<dbReference type="InterPro" id="IPR003691">
    <property type="entry name" value="FluC"/>
</dbReference>
<keyword evidence="10" id="KW-0915">Sodium</keyword>
<keyword evidence="10" id="KW-0479">Metal-binding</keyword>
<dbReference type="GO" id="GO:0046872">
    <property type="term" value="F:metal ion binding"/>
    <property type="evidence" value="ECO:0007669"/>
    <property type="project" value="UniProtKB-KW"/>
</dbReference>
<sequence length="120" mass="12328">MLAVLIGGGVGSAARFFIDSVVTRGVRRGRGGTNAFPWGITVVNLSGSFVLGLLLGADLVWPAIGAGLLGGYTTFSTASLDTVRLLREKRYVAAAGNAFGTLGIAVILATTGLLLGSFWR</sequence>
<evidence type="ECO:0000256" key="7">
    <source>
        <dbReference type="ARBA" id="ARBA00035120"/>
    </source>
</evidence>
<protein>
    <recommendedName>
        <fullName evidence="10">Fluoride-specific ion channel FluC</fullName>
    </recommendedName>
</protein>
<keyword evidence="4 10" id="KW-1133">Transmembrane helix</keyword>
<evidence type="ECO:0000256" key="9">
    <source>
        <dbReference type="ARBA" id="ARBA00049940"/>
    </source>
</evidence>
<proteinExistence type="inferred from homology"/>
<dbReference type="Proteomes" id="UP000515934">
    <property type="component" value="Chromosome"/>
</dbReference>
<gene>
    <name evidence="10" type="primary">fluC</name>
    <name evidence="10" type="synonym">crcB</name>
    <name evidence="11" type="ORF">H9L06_02655</name>
</gene>
<evidence type="ECO:0000256" key="5">
    <source>
        <dbReference type="ARBA" id="ARBA00023136"/>
    </source>
</evidence>
<evidence type="ECO:0000256" key="2">
    <source>
        <dbReference type="ARBA" id="ARBA00022475"/>
    </source>
</evidence>
<dbReference type="GO" id="GO:0140114">
    <property type="term" value="P:cellular detoxification of fluoride"/>
    <property type="evidence" value="ECO:0007669"/>
    <property type="project" value="UniProtKB-UniRule"/>
</dbReference>
<dbReference type="GO" id="GO:0062054">
    <property type="term" value="F:fluoride channel activity"/>
    <property type="evidence" value="ECO:0007669"/>
    <property type="project" value="UniProtKB-UniRule"/>
</dbReference>
<evidence type="ECO:0000256" key="3">
    <source>
        <dbReference type="ARBA" id="ARBA00022692"/>
    </source>
</evidence>
<keyword evidence="10" id="KW-0813">Transport</keyword>
<evidence type="ECO:0000256" key="6">
    <source>
        <dbReference type="ARBA" id="ARBA00023303"/>
    </source>
</evidence>
<keyword evidence="5 10" id="KW-0472">Membrane</keyword>
<evidence type="ECO:0000256" key="10">
    <source>
        <dbReference type="HAMAP-Rule" id="MF_00454"/>
    </source>
</evidence>
<evidence type="ECO:0000313" key="11">
    <source>
        <dbReference type="EMBL" id="QNN63849.1"/>
    </source>
</evidence>
<keyword evidence="12" id="KW-1185">Reference proteome</keyword>
<feature type="binding site" evidence="10">
    <location>
        <position position="70"/>
    </location>
    <ligand>
        <name>Na(+)</name>
        <dbReference type="ChEBI" id="CHEBI:29101"/>
        <note>structural</note>
    </ligand>
</feature>
<evidence type="ECO:0000256" key="1">
    <source>
        <dbReference type="ARBA" id="ARBA00004651"/>
    </source>
</evidence>
<reference evidence="11 12" key="1">
    <citation type="submission" date="2020-08" db="EMBL/GenBank/DDBJ databases">
        <title>Genome sequence of Leucobacter denitrificans KACC 14055T.</title>
        <authorList>
            <person name="Hyun D.-W."/>
            <person name="Bae J.-W."/>
        </authorList>
    </citation>
    <scope>NUCLEOTIDE SEQUENCE [LARGE SCALE GENOMIC DNA]</scope>
    <source>
        <strain evidence="11 12">KACC 14055</strain>
    </source>
</reference>
<accession>A0A7G9S7M4</accession>
<dbReference type="KEGG" id="ldn:H9L06_02655"/>
<evidence type="ECO:0000256" key="8">
    <source>
        <dbReference type="ARBA" id="ARBA00035585"/>
    </source>
</evidence>
<dbReference type="HAMAP" id="MF_00454">
    <property type="entry name" value="FluC"/>
    <property type="match status" value="1"/>
</dbReference>
<feature type="transmembrane region" description="Helical" evidence="10">
    <location>
        <begin position="92"/>
        <end position="119"/>
    </location>
</feature>
<keyword evidence="3 10" id="KW-0812">Transmembrane</keyword>
<dbReference type="GO" id="GO:0005886">
    <property type="term" value="C:plasma membrane"/>
    <property type="evidence" value="ECO:0007669"/>
    <property type="project" value="UniProtKB-SubCell"/>
</dbReference>
<feature type="binding site" evidence="10">
    <location>
        <position position="73"/>
    </location>
    <ligand>
        <name>Na(+)</name>
        <dbReference type="ChEBI" id="CHEBI:29101"/>
        <note>structural</note>
    </ligand>
</feature>
<comment type="function">
    <text evidence="9 10">Fluoride-specific ion channel. Important for reducing fluoride concentration in the cell, thus reducing its toxicity.</text>
</comment>
<evidence type="ECO:0000313" key="12">
    <source>
        <dbReference type="Proteomes" id="UP000515934"/>
    </source>
</evidence>
<organism evidence="11 12">
    <name type="scientific">Leucobacter denitrificans</name>
    <dbReference type="NCBI Taxonomy" id="683042"/>
    <lineage>
        <taxon>Bacteria</taxon>
        <taxon>Bacillati</taxon>
        <taxon>Actinomycetota</taxon>
        <taxon>Actinomycetes</taxon>
        <taxon>Micrococcales</taxon>
        <taxon>Microbacteriaceae</taxon>
        <taxon>Leucobacter</taxon>
    </lineage>
</organism>
<dbReference type="EMBL" id="CP060716">
    <property type="protein sequence ID" value="QNN63849.1"/>
    <property type="molecule type" value="Genomic_DNA"/>
</dbReference>
<dbReference type="AlphaFoldDB" id="A0A7G9S7M4"/>
<keyword evidence="10" id="KW-0406">Ion transport</keyword>
<dbReference type="Pfam" id="PF02537">
    <property type="entry name" value="CRCB"/>
    <property type="match status" value="1"/>
</dbReference>
<keyword evidence="2 10" id="KW-1003">Cell membrane</keyword>
<comment type="catalytic activity">
    <reaction evidence="8">
        <text>fluoride(in) = fluoride(out)</text>
        <dbReference type="Rhea" id="RHEA:76159"/>
        <dbReference type="ChEBI" id="CHEBI:17051"/>
    </reaction>
    <physiologicalReaction direction="left-to-right" evidence="8">
        <dbReference type="Rhea" id="RHEA:76160"/>
    </physiologicalReaction>
</comment>